<dbReference type="GO" id="GO:0022857">
    <property type="term" value="F:transmembrane transporter activity"/>
    <property type="evidence" value="ECO:0007669"/>
    <property type="project" value="InterPro"/>
</dbReference>
<evidence type="ECO:0000256" key="4">
    <source>
        <dbReference type="SAM" id="Phobius"/>
    </source>
</evidence>
<dbReference type="Pfam" id="PF07690">
    <property type="entry name" value="MFS_1"/>
    <property type="match status" value="1"/>
</dbReference>
<accession>A0A5S3PJT3</accession>
<evidence type="ECO:0000256" key="1">
    <source>
        <dbReference type="ARBA" id="ARBA00022692"/>
    </source>
</evidence>
<feature type="transmembrane region" description="Helical" evidence="4">
    <location>
        <begin position="143"/>
        <end position="163"/>
    </location>
</feature>
<dbReference type="AlphaFoldDB" id="A0A5S3PJT3"/>
<proteinExistence type="predicted"/>
<feature type="transmembrane region" description="Helical" evidence="4">
    <location>
        <begin position="345"/>
        <end position="368"/>
    </location>
</feature>
<dbReference type="GO" id="GO:0005886">
    <property type="term" value="C:plasma membrane"/>
    <property type="evidence" value="ECO:0007669"/>
    <property type="project" value="TreeGrafter"/>
</dbReference>
<reference evidence="5 6" key="1">
    <citation type="submission" date="2019-05" db="EMBL/GenBank/DDBJ databases">
        <authorList>
            <person name="Zhang J.-Y."/>
            <person name="Feg X."/>
            <person name="Du Z.-J."/>
        </authorList>
    </citation>
    <scope>NUCLEOTIDE SEQUENCE [LARGE SCALE GENOMIC DNA]</scope>
    <source>
        <strain evidence="5 6">RZ26</strain>
    </source>
</reference>
<feature type="transmembrane region" description="Helical" evidence="4">
    <location>
        <begin position="224"/>
        <end position="241"/>
    </location>
</feature>
<keyword evidence="6" id="KW-1185">Reference proteome</keyword>
<evidence type="ECO:0000313" key="6">
    <source>
        <dbReference type="Proteomes" id="UP000310314"/>
    </source>
</evidence>
<dbReference type="SUPFAM" id="SSF103473">
    <property type="entry name" value="MFS general substrate transporter"/>
    <property type="match status" value="1"/>
</dbReference>
<comment type="caution">
    <text evidence="5">The sequence shown here is derived from an EMBL/GenBank/DDBJ whole genome shotgun (WGS) entry which is preliminary data.</text>
</comment>
<keyword evidence="1 4" id="KW-0812">Transmembrane</keyword>
<keyword evidence="3 4" id="KW-0472">Membrane</keyword>
<feature type="transmembrane region" description="Helical" evidence="4">
    <location>
        <begin position="20"/>
        <end position="38"/>
    </location>
</feature>
<dbReference type="InterPro" id="IPR036259">
    <property type="entry name" value="MFS_trans_sf"/>
</dbReference>
<dbReference type="EMBL" id="VATY01000004">
    <property type="protein sequence ID" value="TMM53741.1"/>
    <property type="molecule type" value="Genomic_DNA"/>
</dbReference>
<feature type="transmembrane region" description="Helical" evidence="4">
    <location>
        <begin position="58"/>
        <end position="80"/>
    </location>
</feature>
<dbReference type="RefSeq" id="WP_138659365.1">
    <property type="nucleotide sequence ID" value="NZ_VATY01000004.1"/>
</dbReference>
<keyword evidence="2 4" id="KW-1133">Transmembrane helix</keyword>
<dbReference type="Proteomes" id="UP000310314">
    <property type="component" value="Unassembled WGS sequence"/>
</dbReference>
<feature type="transmembrane region" description="Helical" evidence="4">
    <location>
        <begin position="293"/>
        <end position="325"/>
    </location>
</feature>
<name>A0A5S3PJT3_9FLAO</name>
<feature type="transmembrane region" description="Helical" evidence="4">
    <location>
        <begin position="380"/>
        <end position="397"/>
    </location>
</feature>
<dbReference type="PANTHER" id="PTHR23521:SF3">
    <property type="entry name" value="MFS TRANSPORTER"/>
    <property type="match status" value="1"/>
</dbReference>
<protein>
    <submittedName>
        <fullName evidence="5">MFS transporter</fullName>
    </submittedName>
</protein>
<evidence type="ECO:0000256" key="3">
    <source>
        <dbReference type="ARBA" id="ARBA00023136"/>
    </source>
</evidence>
<feature type="transmembrane region" description="Helical" evidence="4">
    <location>
        <begin position="87"/>
        <end position="105"/>
    </location>
</feature>
<gene>
    <name evidence="5" type="ORF">FEE95_17740</name>
</gene>
<feature type="transmembrane region" description="Helical" evidence="4">
    <location>
        <begin position="261"/>
        <end position="281"/>
    </location>
</feature>
<dbReference type="InterPro" id="IPR011701">
    <property type="entry name" value="MFS"/>
</dbReference>
<evidence type="ECO:0000313" key="5">
    <source>
        <dbReference type="EMBL" id="TMM53741.1"/>
    </source>
</evidence>
<sequence>MVRFPRLPLCDNSLTPKPHILPIIIISQFACTSLWFAGNAIVDELTIKTGLGTEIIGYVLSSVQLGFITGTLVFAILMIADRFSPSRVFMVCALLAAACNLVLLSEEISKWTLLSARFGTGFFLAGIYPVGMKIAADYYEKGLGKALGFLVGALVFGTALPYLVSGTDLGSNPDAVIKTVSMLSVLGGVLLWISVPNGPFLKPSTELQLDTGSQLFKISGYRKAAFGYFGHMWELYAFWAFTPLAIKTFNLLNSETLSVPLWTGIIIFLGGLSCSIGGIIAQKTGSHKVASRALALSGLLCLLSPLLFQLPTSIFLLGWCLWGMAVTADSPQFSNLVASSIPAELKGTGLTLVNCIGFAISIVSIQLLSYLSESINPKHLFLILAIGPLLGLVSLGRKSS</sequence>
<dbReference type="Gene3D" id="1.20.1250.20">
    <property type="entry name" value="MFS general substrate transporter like domains"/>
    <property type="match status" value="1"/>
</dbReference>
<organism evidence="5 6">
    <name type="scientific">Maribacter algarum</name>
    <name type="common">ex Zhang et al. 2020</name>
    <dbReference type="NCBI Taxonomy" id="2578118"/>
    <lineage>
        <taxon>Bacteria</taxon>
        <taxon>Pseudomonadati</taxon>
        <taxon>Bacteroidota</taxon>
        <taxon>Flavobacteriia</taxon>
        <taxon>Flavobacteriales</taxon>
        <taxon>Flavobacteriaceae</taxon>
        <taxon>Maribacter</taxon>
    </lineage>
</organism>
<dbReference type="PANTHER" id="PTHR23521">
    <property type="entry name" value="TRANSPORTER MFS SUPERFAMILY"/>
    <property type="match status" value="1"/>
</dbReference>
<feature type="transmembrane region" description="Helical" evidence="4">
    <location>
        <begin position="175"/>
        <end position="195"/>
    </location>
</feature>
<evidence type="ECO:0000256" key="2">
    <source>
        <dbReference type="ARBA" id="ARBA00022989"/>
    </source>
</evidence>
<dbReference type="OrthoDB" id="9781976at2"/>